<dbReference type="Proteomes" id="UP000297948">
    <property type="component" value="Unassembled WGS sequence"/>
</dbReference>
<feature type="compositionally biased region" description="Basic residues" evidence="1">
    <location>
        <begin position="154"/>
        <end position="172"/>
    </location>
</feature>
<sequence>MGRRPCLLPRSPLVPRGPRRRPLDRRGPRRRRGSGAARGGPAGLGVRRVAQPGHHRPGTGRRGAGRSGAVESRPVGAGAPGALTAWSAVTGAVGLGGRRSGAGVRWVGRMPGAGRLGLRRRVHPPAQRHHAGLRSRGRSAVVRDRHAREERQGALRHQRHHRTGGHRLRGRGRAGDRGAIRGGPLQRHRRTGDRGRPGPRGIRSRGRVLRGRRAGSAGLEWSRVRGGGLRCRVRSGVRRRVRGVRGL</sequence>
<feature type="compositionally biased region" description="Basic residues" evidence="1">
    <location>
        <begin position="124"/>
        <end position="137"/>
    </location>
</feature>
<feature type="compositionally biased region" description="Basic and acidic residues" evidence="1">
    <location>
        <begin position="141"/>
        <end position="153"/>
    </location>
</feature>
<feature type="compositionally biased region" description="Basic residues" evidence="1">
    <location>
        <begin position="17"/>
        <end position="33"/>
    </location>
</feature>
<evidence type="ECO:0000313" key="3">
    <source>
        <dbReference type="Proteomes" id="UP000297948"/>
    </source>
</evidence>
<reference evidence="2 3" key="1">
    <citation type="submission" date="2019-03" db="EMBL/GenBank/DDBJ databases">
        <authorList>
            <person name="Gonzalez-Pimentel J.L."/>
        </authorList>
    </citation>
    <scope>NUCLEOTIDE SEQUENCE [LARGE SCALE GENOMIC DNA]</scope>
    <source>
        <strain evidence="2 3">JCM 31289</strain>
    </source>
</reference>
<accession>A0A4Z0G8D5</accession>
<feature type="region of interest" description="Disordered" evidence="1">
    <location>
        <begin position="124"/>
        <end position="215"/>
    </location>
</feature>
<name>A0A4Z0G8D5_9ACTN</name>
<feature type="compositionally biased region" description="Basic residues" evidence="1">
    <location>
        <begin position="202"/>
        <end position="213"/>
    </location>
</feature>
<proteinExistence type="predicted"/>
<comment type="caution">
    <text evidence="2">The sequence shown here is derived from an EMBL/GenBank/DDBJ whole genome shotgun (WGS) entry which is preliminary data.</text>
</comment>
<gene>
    <name evidence="2" type="ORF">E4099_27505</name>
</gene>
<keyword evidence="3" id="KW-1185">Reference proteome</keyword>
<organism evidence="2 3">
    <name type="scientific">Streptomyces palmae</name>
    <dbReference type="NCBI Taxonomy" id="1701085"/>
    <lineage>
        <taxon>Bacteria</taxon>
        <taxon>Bacillati</taxon>
        <taxon>Actinomycetota</taxon>
        <taxon>Actinomycetes</taxon>
        <taxon>Kitasatosporales</taxon>
        <taxon>Streptomycetaceae</taxon>
        <taxon>Streptomyces</taxon>
    </lineage>
</organism>
<feature type="region of interest" description="Disordered" evidence="1">
    <location>
        <begin position="1"/>
        <end position="77"/>
    </location>
</feature>
<dbReference type="AlphaFoldDB" id="A0A4Z0G8D5"/>
<dbReference type="EMBL" id="SRID01000392">
    <property type="protein sequence ID" value="TGA92565.1"/>
    <property type="molecule type" value="Genomic_DNA"/>
</dbReference>
<evidence type="ECO:0000256" key="1">
    <source>
        <dbReference type="SAM" id="MobiDB-lite"/>
    </source>
</evidence>
<protein>
    <submittedName>
        <fullName evidence="2">Uncharacterized protein</fullName>
    </submittedName>
</protein>
<feature type="compositionally biased region" description="Low complexity" evidence="1">
    <location>
        <begin position="7"/>
        <end position="16"/>
    </location>
</feature>
<evidence type="ECO:0000313" key="2">
    <source>
        <dbReference type="EMBL" id="TGA92565.1"/>
    </source>
</evidence>